<feature type="region of interest" description="Disordered" evidence="1">
    <location>
        <begin position="763"/>
        <end position="800"/>
    </location>
</feature>
<feature type="compositionally biased region" description="Gly residues" evidence="1">
    <location>
        <begin position="764"/>
        <end position="786"/>
    </location>
</feature>
<dbReference type="OrthoDB" id="8266326at2"/>
<name>A0A2U8WNG0_9HYPH</name>
<proteinExistence type="predicted"/>
<evidence type="ECO:0000313" key="2">
    <source>
        <dbReference type="EMBL" id="AWN47613.1"/>
    </source>
</evidence>
<sequence>MTTTLDGAILSLHGALEDFGHQNPALNGAVHALTGLGETVGLGHLGTTGNLLTDAADLPVGLLEGGGVGAVAPVLQDLGNVTTAAGNLVDQVLAPATSGGVLSSGGVLAPVAGLANEAVLGLHAGIEQVGHDVPALNGAVHALTGLGETVGLGHLGTTGNLLTDAADLPGGLLEGGGVGAVAPVLQDLGSVTTAAGNLVDQVLAPATSGGALSSGGVLAPVAGLANEAVLGLHAGIEQVGHDVPALNGAVHALTNLGETVGLGHLGTTGNLLTDTADLPGGLLEGGGVGAVAPVLQDLGNVTTAAGNLVDQVLAPATSGGVLSSGGVLAPVSGLANEAVLGLHAGIEQVGHDVPALNGAVHGVTNLGETVGLGHLGTTGNLLTDAADLPGGLLEGGGVGAVAPVLQDLGNVTTAAGNLVDQVLAPGASGGALSSGGVLAPVSSLANEAVLGLHAGIEQVGHDVPALNGAVHGVTNLGETVGLGHLGTTGNLLTDTADLPGGLLEGGGVGAVAPVLQDLGSVTTAAGNLVDQVLAPGASGGALSSGGVLAPVAGLANEAVLGLHAGIEQVGHDVPALNGAVHGVTNLGETVGLGHLGTTGNLLTDAADLPGDLLGGEGVGAVAPVLTDAGAGLGSAGNLVGSVTGALGSAQDSGSGLLQPVADIAGAATGGLHHEGGGGLLQPVADVVDAVTGSHDSGNAGGLPQPVVAAVDAVASGLGSPPGGSGGLLQPVIATLGDAAGGHGAAPGDTGGVLQPVTHAVSGVLGSGGGGTSPSGGLLGGQLGGPDTGPHPLVDISVGPETTSPAAQVDVLSSGSVSESGTVQVSAIDVGGHGPTLVGADILSGDSIVFPPSSGGGGDSLVGRALDLATPTSHPAEVPAHLDLGAVSLDLGGHVDAHAADTQHHAADTQAHTHAVGLHLLGL</sequence>
<dbReference type="EMBL" id="CP029553">
    <property type="protein sequence ID" value="AWN47613.1"/>
    <property type="molecule type" value="Genomic_DNA"/>
</dbReference>
<dbReference type="KEGG" id="mtea:DK419_15925"/>
<protein>
    <submittedName>
        <fullName evidence="2">Uncharacterized protein</fullName>
    </submittedName>
</protein>
<reference evidence="2 3" key="1">
    <citation type="submission" date="2018-05" db="EMBL/GenBank/DDBJ databases">
        <title>Complete Genome Sequence of Methylobacterium sp. 17Sr1-28.</title>
        <authorList>
            <person name="Srinivasan S."/>
        </authorList>
    </citation>
    <scope>NUCLEOTIDE SEQUENCE [LARGE SCALE GENOMIC DNA]</scope>
    <source>
        <strain evidence="2 3">17Sr1-28</strain>
    </source>
</reference>
<dbReference type="AlphaFoldDB" id="A0A2U8WNG0"/>
<evidence type="ECO:0000313" key="3">
    <source>
        <dbReference type="Proteomes" id="UP000245444"/>
    </source>
</evidence>
<dbReference type="Proteomes" id="UP000245444">
    <property type="component" value="Chromosome"/>
</dbReference>
<gene>
    <name evidence="2" type="ORF">DK419_15925</name>
</gene>
<evidence type="ECO:0000256" key="1">
    <source>
        <dbReference type="SAM" id="MobiDB-lite"/>
    </source>
</evidence>
<organism evidence="2 3">
    <name type="scientific">Methylobacterium terrae</name>
    <dbReference type="NCBI Taxonomy" id="2202827"/>
    <lineage>
        <taxon>Bacteria</taxon>
        <taxon>Pseudomonadati</taxon>
        <taxon>Pseudomonadota</taxon>
        <taxon>Alphaproteobacteria</taxon>
        <taxon>Hyphomicrobiales</taxon>
        <taxon>Methylobacteriaceae</taxon>
        <taxon>Methylobacterium</taxon>
    </lineage>
</organism>
<accession>A0A2U8WNG0</accession>
<keyword evidence="3" id="KW-1185">Reference proteome</keyword>